<feature type="region of interest" description="Disordered" evidence="1">
    <location>
        <begin position="1"/>
        <end position="396"/>
    </location>
</feature>
<dbReference type="EMBL" id="KL198030">
    <property type="protein sequence ID" value="KDQ15967.1"/>
    <property type="molecule type" value="Genomic_DNA"/>
</dbReference>
<organism evidence="2 3">
    <name type="scientific">Botryobasidium botryosum (strain FD-172 SS1)</name>
    <dbReference type="NCBI Taxonomy" id="930990"/>
    <lineage>
        <taxon>Eukaryota</taxon>
        <taxon>Fungi</taxon>
        <taxon>Dikarya</taxon>
        <taxon>Basidiomycota</taxon>
        <taxon>Agaricomycotina</taxon>
        <taxon>Agaricomycetes</taxon>
        <taxon>Cantharellales</taxon>
        <taxon>Botryobasidiaceae</taxon>
        <taxon>Botryobasidium</taxon>
    </lineage>
</organism>
<evidence type="ECO:0000313" key="2">
    <source>
        <dbReference type="EMBL" id="KDQ15967.1"/>
    </source>
</evidence>
<sequence>MTKSITQDSNVQPTDEILVQDVKPAMTEHSPSPIEAEPSDDITERGAFAPDTRDSHEHPSGEDSTLLLDSSSAREQPVESTHSDPSPVTPEDIIPSTDDAPHPSTDQNATEAVTKHGGLVSDMPNETGTTLEAAVPPVVTTADPEPRADEEGSHDHPVSGPEMAASLPNKEPLAEPSVEDERPTVPAQDIIPSAAPLIPSSTDGDAVNTDGPLGDPPLDSKPQALLTSTPQNEDGSETPKAPATSLPTPPRIVLDDSDKGVIETNAESEPLQEREAHLNGFSSTANDFVFPNPLGDHSPAQSKGTLESADFPAESQSPHVTSDSISNPSGAEFDASPYTVDTALTETDNHGTSEGDHVPKRETLGVLEETRSRNHSTTSSKSPQVPGAWASPTKAVGASLDVHAEGQFSSSRRKSRHLKDVIEKKKNAWKCIVM</sequence>
<feature type="compositionally biased region" description="Basic and acidic residues" evidence="1">
    <location>
        <begin position="347"/>
        <end position="372"/>
    </location>
</feature>
<keyword evidence="3" id="KW-1185">Reference proteome</keyword>
<feature type="compositionally biased region" description="Polar residues" evidence="1">
    <location>
        <begin position="1"/>
        <end position="13"/>
    </location>
</feature>
<evidence type="ECO:0000313" key="3">
    <source>
        <dbReference type="Proteomes" id="UP000027195"/>
    </source>
</evidence>
<feature type="compositionally biased region" description="Basic and acidic residues" evidence="1">
    <location>
        <begin position="51"/>
        <end position="61"/>
    </location>
</feature>
<accession>A0A067MVR7</accession>
<dbReference type="Proteomes" id="UP000027195">
    <property type="component" value="Unassembled WGS sequence"/>
</dbReference>
<feature type="compositionally biased region" description="Polar residues" evidence="1">
    <location>
        <begin position="314"/>
        <end position="329"/>
    </location>
</feature>
<reference evidence="3" key="1">
    <citation type="journal article" date="2014" name="Proc. Natl. Acad. Sci. U.S.A.">
        <title>Extensive sampling of basidiomycete genomes demonstrates inadequacy of the white-rot/brown-rot paradigm for wood decay fungi.</title>
        <authorList>
            <person name="Riley R."/>
            <person name="Salamov A.A."/>
            <person name="Brown D.W."/>
            <person name="Nagy L.G."/>
            <person name="Floudas D."/>
            <person name="Held B.W."/>
            <person name="Levasseur A."/>
            <person name="Lombard V."/>
            <person name="Morin E."/>
            <person name="Otillar R."/>
            <person name="Lindquist E.A."/>
            <person name="Sun H."/>
            <person name="LaButti K.M."/>
            <person name="Schmutz J."/>
            <person name="Jabbour D."/>
            <person name="Luo H."/>
            <person name="Baker S.E."/>
            <person name="Pisabarro A.G."/>
            <person name="Walton J.D."/>
            <person name="Blanchette R.A."/>
            <person name="Henrissat B."/>
            <person name="Martin F."/>
            <person name="Cullen D."/>
            <person name="Hibbett D.S."/>
            <person name="Grigoriev I.V."/>
        </authorList>
    </citation>
    <scope>NUCLEOTIDE SEQUENCE [LARGE SCALE GENOMIC DNA]</scope>
    <source>
        <strain evidence="3">FD-172 SS1</strain>
    </source>
</reference>
<dbReference type="InParanoid" id="A0A067MVR7"/>
<feature type="compositionally biased region" description="Polar residues" evidence="1">
    <location>
        <begin position="67"/>
        <end position="86"/>
    </location>
</feature>
<feature type="compositionally biased region" description="Basic and acidic residues" evidence="1">
    <location>
        <begin position="144"/>
        <end position="157"/>
    </location>
</feature>
<name>A0A067MVR7_BOTB1</name>
<protein>
    <submittedName>
        <fullName evidence="2">Uncharacterized protein</fullName>
    </submittedName>
</protein>
<proteinExistence type="predicted"/>
<dbReference type="AlphaFoldDB" id="A0A067MVR7"/>
<evidence type="ECO:0000256" key="1">
    <source>
        <dbReference type="SAM" id="MobiDB-lite"/>
    </source>
</evidence>
<dbReference type="HOGENOM" id="CLU_631615_0_0_1"/>
<gene>
    <name evidence="2" type="ORF">BOTBODRAFT_277885</name>
</gene>